<evidence type="ECO:0000313" key="14">
    <source>
        <dbReference type="Proteomes" id="UP001159428"/>
    </source>
</evidence>
<accession>A0AAU9XDX2</accession>
<dbReference type="InterPro" id="IPR019821">
    <property type="entry name" value="Kinesin_motor_CS"/>
</dbReference>
<evidence type="ECO:0000259" key="12">
    <source>
        <dbReference type="PROSITE" id="PS50067"/>
    </source>
</evidence>
<dbReference type="SMART" id="SM00129">
    <property type="entry name" value="KISc"/>
    <property type="match status" value="1"/>
</dbReference>
<dbReference type="Gene3D" id="3.40.850.10">
    <property type="entry name" value="Kinesin motor domain"/>
    <property type="match status" value="1"/>
</dbReference>
<evidence type="ECO:0000256" key="3">
    <source>
        <dbReference type="ARBA" id="ARBA00022553"/>
    </source>
</evidence>
<feature type="compositionally biased region" description="Basic and acidic residues" evidence="11">
    <location>
        <begin position="1258"/>
        <end position="1271"/>
    </location>
</feature>
<dbReference type="GO" id="GO:0005856">
    <property type="term" value="C:cytoskeleton"/>
    <property type="evidence" value="ECO:0007669"/>
    <property type="project" value="UniProtKB-SubCell"/>
</dbReference>
<evidence type="ECO:0000256" key="10">
    <source>
        <dbReference type="SAM" id="Coils"/>
    </source>
</evidence>
<keyword evidence="4 9" id="KW-0547">Nucleotide-binding</keyword>
<dbReference type="InterPro" id="IPR036961">
    <property type="entry name" value="Kinesin_motor_dom_sf"/>
</dbReference>
<dbReference type="Pfam" id="PF00225">
    <property type="entry name" value="Kinesin"/>
    <property type="match status" value="1"/>
</dbReference>
<dbReference type="Proteomes" id="UP001159428">
    <property type="component" value="Unassembled WGS sequence"/>
</dbReference>
<evidence type="ECO:0000256" key="4">
    <source>
        <dbReference type="ARBA" id="ARBA00022741"/>
    </source>
</evidence>
<keyword evidence="14" id="KW-1185">Reference proteome</keyword>
<comment type="caution">
    <text evidence="13">The sequence shown here is derived from an EMBL/GenBank/DDBJ whole genome shotgun (WGS) entry which is preliminary data.</text>
</comment>
<comment type="similarity">
    <text evidence="9">Belongs to the TRAFAC class myosin-kinesin ATPase superfamily. Kinesin family.</text>
</comment>
<name>A0AAU9XDX2_9CNID</name>
<feature type="compositionally biased region" description="Low complexity" evidence="11">
    <location>
        <begin position="767"/>
        <end position="789"/>
    </location>
</feature>
<feature type="domain" description="Kinesin motor" evidence="12">
    <location>
        <begin position="3"/>
        <end position="346"/>
    </location>
</feature>
<dbReference type="GO" id="GO:0007018">
    <property type="term" value="P:microtubule-based movement"/>
    <property type="evidence" value="ECO:0007669"/>
    <property type="project" value="InterPro"/>
</dbReference>
<evidence type="ECO:0000256" key="5">
    <source>
        <dbReference type="ARBA" id="ARBA00022840"/>
    </source>
</evidence>
<keyword evidence="2" id="KW-0963">Cytoplasm</keyword>
<feature type="compositionally biased region" description="Basic and acidic residues" evidence="11">
    <location>
        <begin position="709"/>
        <end position="766"/>
    </location>
</feature>
<comment type="subcellular location">
    <subcellularLocation>
        <location evidence="1">Cytoplasm</location>
        <location evidence="1">Cytoskeleton</location>
    </subcellularLocation>
</comment>
<dbReference type="FunFam" id="3.40.850.10:FF:000021">
    <property type="entry name" value="kinesin-like protein KIF16B isoform X1"/>
    <property type="match status" value="1"/>
</dbReference>
<keyword evidence="8" id="KW-0206">Cytoskeleton</keyword>
<evidence type="ECO:0000256" key="9">
    <source>
        <dbReference type="PROSITE-ProRule" id="PRU00283"/>
    </source>
</evidence>
<feature type="coiled-coil region" evidence="10">
    <location>
        <begin position="361"/>
        <end position="411"/>
    </location>
</feature>
<dbReference type="InterPro" id="IPR001752">
    <property type="entry name" value="Kinesin_motor_dom"/>
</dbReference>
<feature type="binding site" evidence="9">
    <location>
        <begin position="91"/>
        <end position="98"/>
    </location>
    <ligand>
        <name>ATP</name>
        <dbReference type="ChEBI" id="CHEBI:30616"/>
    </ligand>
</feature>
<dbReference type="GO" id="GO:0005737">
    <property type="term" value="C:cytoplasm"/>
    <property type="evidence" value="ECO:0007669"/>
    <property type="project" value="UniProtKB-ARBA"/>
</dbReference>
<dbReference type="PRINTS" id="PR00380">
    <property type="entry name" value="KINESINHEAVY"/>
</dbReference>
<dbReference type="InterPro" id="IPR027417">
    <property type="entry name" value="P-loop_NTPase"/>
</dbReference>
<feature type="compositionally biased region" description="Basic and acidic residues" evidence="11">
    <location>
        <begin position="805"/>
        <end position="828"/>
    </location>
</feature>
<dbReference type="GO" id="GO:0003777">
    <property type="term" value="F:microtubule motor activity"/>
    <property type="evidence" value="ECO:0007669"/>
    <property type="project" value="InterPro"/>
</dbReference>
<gene>
    <name evidence="13" type="ORF">PMEA_00022421</name>
</gene>
<dbReference type="CDD" id="cd22708">
    <property type="entry name" value="FHA_KIF16"/>
    <property type="match status" value="1"/>
</dbReference>
<evidence type="ECO:0000256" key="7">
    <source>
        <dbReference type="ARBA" id="ARBA00023175"/>
    </source>
</evidence>
<dbReference type="Pfam" id="PF00498">
    <property type="entry name" value="FHA"/>
    <property type="match status" value="1"/>
</dbReference>
<protein>
    <recommendedName>
        <fullName evidence="12">Kinesin motor domain-containing protein</fullName>
    </recommendedName>
</protein>
<dbReference type="SUPFAM" id="SSF49879">
    <property type="entry name" value="SMAD/FHA domain"/>
    <property type="match status" value="1"/>
</dbReference>
<dbReference type="GO" id="GO:0005524">
    <property type="term" value="F:ATP binding"/>
    <property type="evidence" value="ECO:0007669"/>
    <property type="project" value="UniProtKB-UniRule"/>
</dbReference>
<evidence type="ECO:0000256" key="2">
    <source>
        <dbReference type="ARBA" id="ARBA00022490"/>
    </source>
</evidence>
<dbReference type="InterPro" id="IPR008984">
    <property type="entry name" value="SMAD_FHA_dom_sf"/>
</dbReference>
<keyword evidence="3" id="KW-0597">Phosphoprotein</keyword>
<keyword evidence="6 10" id="KW-0175">Coiled coil</keyword>
<evidence type="ECO:0000256" key="11">
    <source>
        <dbReference type="SAM" id="MobiDB-lite"/>
    </source>
</evidence>
<evidence type="ECO:0000256" key="8">
    <source>
        <dbReference type="ARBA" id="ARBA00023212"/>
    </source>
</evidence>
<dbReference type="EMBL" id="CALNXJ010000040">
    <property type="protein sequence ID" value="CAH3145220.1"/>
    <property type="molecule type" value="Genomic_DNA"/>
</dbReference>
<evidence type="ECO:0000313" key="13">
    <source>
        <dbReference type="EMBL" id="CAH3145220.1"/>
    </source>
</evidence>
<dbReference type="FunFam" id="2.60.200.20:FF:000005">
    <property type="entry name" value="Kinesin family member 16B"/>
    <property type="match status" value="1"/>
</dbReference>
<dbReference type="PROSITE" id="PS00411">
    <property type="entry name" value="KINESIN_MOTOR_1"/>
    <property type="match status" value="1"/>
</dbReference>
<sequence>MASVKVAVRVRPLNKRERDMDAKVCIQMEGKKTTITNPGSEDKDFTYDFSYWSADSSDRHFASQEQVFEDLGTDVIQAAFEGYNACIFAYGQTGAGKSYSMMGQETAPGLIPRICQGLYARMESSGDDKTEFRTEVSYLEIYNERVGDLLRPAKGREKFNLKVREHPKEGPYVQDLTKHVVKDYEGIENLMEEGNTNRTVASTNMNDVSSRSHAIFTILFTQAKFYTDMPSETVSKIHLVDLAGSERANSTGATGSRLKEGANINKSLVTLGTVISALAEASENSISKDPKKKLFIPYRNSVLTWLLKDSLGGNAKTIMIAAISPADVNYSETLSTLRYANRAKNIINKPTVNEDPNVRLIRELRAEIDRLKVLLQAHGQDGVGELGAAEESQMTERLHENEARVEELTKNWTSKWRETQKIIEERALGFRYEGAGIKMESELPHLVCIDDDVLSTGVTLYHLKDGMTYIGREDANFNPDIVLSGPGVEAEHCIMESIEGTVILHPIASLCQVNGLPVGKSQRISQGDVILLGKTNMLRFNHPQEAAKLRKKRYYESMENLADLSSEPEREPSYMFYNAGLELERQYREETRRIEEQRRCLETQQREAADKLEEARRELEFLRSQQQRASEVRSAEEVERRKELEASHQQLELQKKYLEEIREEQELARKRAEDEIRQVKERIRQEQEEERQRLEAEMQRLVALEEDHRKKVHIKEQEMGRIKEDLEKKWDQERRQVEMQREEVAKLQQEIEAKSQELEAAEREARATAQRNSVASSSGTLSPSASSDALQGSAEGSEEAAEAAVETKAEAAAEAAARAEPDEKSQLEVLRERLRQLEVDYEEQRKEAQREVAQAKDSVRRVEQETLEGLRSLTTGKSAIEGEWRRLEEVQAKHKRAQEQSYAKIRDVREMLENAEEVEEASLIEKEKMIMERRAARMKVEEARRRLEELENEDKESELTEADFTKKKELLEFETREEIKDIREERKIINELLNKHQTALQKATLMVTETKTKLEKHLESEKLILMPLREKVESLVRNELGPLIEYEQEIEKRCEDVDREGRERKKLIYKQRRRIALLERQHSQALQQAEKETLNEEELEELENEREAERSLIRKEKVRLLELEKKHKEQQEVAELTIGEAVQELEKRKGTVNQLLETERRKLADLEAVHKETLEHVEQELEQRSEILHRVKDKVQKDKRQLAKLDVRQQRCAAKAAEELFLMADLLEKEMSDKGKTDELLRIKEQRKKLQELDKQLRMAEKRERTSRDDQENQQCTLL</sequence>
<feature type="region of interest" description="Disordered" evidence="11">
    <location>
        <begin position="1258"/>
        <end position="1279"/>
    </location>
</feature>
<dbReference type="CDD" id="cd01365">
    <property type="entry name" value="KISc_KIF1A_KIF1B"/>
    <property type="match status" value="1"/>
</dbReference>
<feature type="coiled-coil region" evidence="10">
    <location>
        <begin position="926"/>
        <end position="1002"/>
    </location>
</feature>
<dbReference type="AlphaFoldDB" id="A0AAU9XDX2"/>
<feature type="coiled-coil region" evidence="10">
    <location>
        <begin position="1075"/>
        <end position="1208"/>
    </location>
</feature>
<proteinExistence type="inferred from homology"/>
<feature type="region of interest" description="Disordered" evidence="11">
    <location>
        <begin position="709"/>
        <end position="828"/>
    </location>
</feature>
<dbReference type="PANTHER" id="PTHR47117">
    <property type="entry name" value="STAR-RELATED LIPID TRANSFER PROTEIN 9"/>
    <property type="match status" value="1"/>
</dbReference>
<dbReference type="InterPro" id="IPR000253">
    <property type="entry name" value="FHA_dom"/>
</dbReference>
<keyword evidence="5 9" id="KW-0067">ATP-binding</keyword>
<dbReference type="PROSITE" id="PS50067">
    <property type="entry name" value="KINESIN_MOTOR_2"/>
    <property type="match status" value="1"/>
</dbReference>
<evidence type="ECO:0000256" key="6">
    <source>
        <dbReference type="ARBA" id="ARBA00023054"/>
    </source>
</evidence>
<organism evidence="13 14">
    <name type="scientific">Pocillopora meandrina</name>
    <dbReference type="NCBI Taxonomy" id="46732"/>
    <lineage>
        <taxon>Eukaryota</taxon>
        <taxon>Metazoa</taxon>
        <taxon>Cnidaria</taxon>
        <taxon>Anthozoa</taxon>
        <taxon>Hexacorallia</taxon>
        <taxon>Scleractinia</taxon>
        <taxon>Astrocoeniina</taxon>
        <taxon>Pocilloporidae</taxon>
        <taxon>Pocillopora</taxon>
    </lineage>
</organism>
<keyword evidence="7 9" id="KW-0505">Motor protein</keyword>
<dbReference type="GO" id="GO:0008017">
    <property type="term" value="F:microtubule binding"/>
    <property type="evidence" value="ECO:0007669"/>
    <property type="project" value="InterPro"/>
</dbReference>
<reference evidence="13 14" key="1">
    <citation type="submission" date="2022-05" db="EMBL/GenBank/DDBJ databases">
        <authorList>
            <consortium name="Genoscope - CEA"/>
            <person name="William W."/>
        </authorList>
    </citation>
    <scope>NUCLEOTIDE SEQUENCE [LARGE SCALE GENOMIC DNA]</scope>
</reference>
<evidence type="ECO:0000256" key="1">
    <source>
        <dbReference type="ARBA" id="ARBA00004245"/>
    </source>
</evidence>
<dbReference type="SUPFAM" id="SSF52540">
    <property type="entry name" value="P-loop containing nucleoside triphosphate hydrolases"/>
    <property type="match status" value="1"/>
</dbReference>
<dbReference type="PANTHER" id="PTHR47117:SF6">
    <property type="entry name" value="KINESIN-LIKE PROTEIN KIF16B"/>
    <property type="match status" value="1"/>
</dbReference>
<dbReference type="Gene3D" id="2.60.200.20">
    <property type="match status" value="1"/>
</dbReference>